<dbReference type="CDD" id="cd06143">
    <property type="entry name" value="PAN2_exo"/>
    <property type="match status" value="1"/>
</dbReference>
<dbReference type="InterPro" id="IPR001680">
    <property type="entry name" value="WD40_rpt"/>
</dbReference>
<evidence type="ECO:0000259" key="11">
    <source>
        <dbReference type="PROSITE" id="PS50235"/>
    </source>
</evidence>
<dbReference type="InterPro" id="IPR013520">
    <property type="entry name" value="Ribonucl_H"/>
</dbReference>
<dbReference type="Proteomes" id="UP000027361">
    <property type="component" value="Unassembled WGS sequence"/>
</dbReference>
<feature type="repeat" description="WD" evidence="10">
    <location>
        <begin position="294"/>
        <end position="326"/>
    </location>
</feature>
<dbReference type="HAMAP" id="MF_03182">
    <property type="entry name" value="PAN2"/>
    <property type="match status" value="1"/>
</dbReference>
<comment type="similarity">
    <text evidence="9">Belongs to the peptidase C19 family. PAN2 subfamily.</text>
</comment>
<dbReference type="SMART" id="SM00320">
    <property type="entry name" value="WD40"/>
    <property type="match status" value="3"/>
</dbReference>
<dbReference type="Gene3D" id="3.90.70.10">
    <property type="entry name" value="Cysteine proteinases"/>
    <property type="match status" value="1"/>
</dbReference>
<keyword evidence="13" id="KW-1185">Reference proteome</keyword>
<dbReference type="SUPFAM" id="SSF50998">
    <property type="entry name" value="Quinoprotein alcohol dehydrogenase-like"/>
    <property type="match status" value="1"/>
</dbReference>
<dbReference type="GO" id="GO:0031251">
    <property type="term" value="C:PAN complex"/>
    <property type="evidence" value="ECO:0007669"/>
    <property type="project" value="UniProtKB-UniRule"/>
</dbReference>
<dbReference type="InterPro" id="IPR011047">
    <property type="entry name" value="Quinoprotein_ADH-like_sf"/>
</dbReference>
<dbReference type="OrthoDB" id="16516at2759"/>
<dbReference type="GO" id="GO:0004535">
    <property type="term" value="F:poly(A)-specific ribonuclease activity"/>
    <property type="evidence" value="ECO:0007669"/>
    <property type="project" value="UniProtKB-UniRule"/>
</dbReference>
<comment type="subunit">
    <text evidence="9">Forms a heterotrimer with an asymmetric homodimer of the regulatory subunit PAN3 to form the poly(A)-nuclease (PAN) deadenylation complex.</text>
</comment>
<dbReference type="EMBL" id="JMSN01000081">
    <property type="protein sequence ID" value="KDN41342.1"/>
    <property type="molecule type" value="Genomic_DNA"/>
</dbReference>
<evidence type="ECO:0000256" key="5">
    <source>
        <dbReference type="ARBA" id="ARBA00022722"/>
    </source>
</evidence>
<feature type="binding site" evidence="9">
    <location>
        <position position="1038"/>
    </location>
    <ligand>
        <name>a divalent metal cation</name>
        <dbReference type="ChEBI" id="CHEBI:60240"/>
        <note>catalytic</note>
    </ligand>
</feature>
<keyword evidence="7 9" id="KW-0378">Hydrolase</keyword>
<dbReference type="STRING" id="1037660.A0A066VI21"/>
<dbReference type="Gene3D" id="3.30.420.10">
    <property type="entry name" value="Ribonuclease H-like superfamily/Ribonuclease H"/>
    <property type="match status" value="1"/>
</dbReference>
<keyword evidence="3 10" id="KW-0853">WD repeat</keyword>
<feature type="binding site" evidence="9">
    <location>
        <position position="929"/>
    </location>
    <ligand>
        <name>a divalent metal cation</name>
        <dbReference type="ChEBI" id="CHEBI:60240"/>
        <note>catalytic</note>
    </ligand>
</feature>
<reference evidence="12 13" key="1">
    <citation type="submission" date="2014-05" db="EMBL/GenBank/DDBJ databases">
        <title>Draft genome sequence of a rare smut relative, Tilletiaria anomala UBC 951.</title>
        <authorList>
            <consortium name="DOE Joint Genome Institute"/>
            <person name="Toome M."/>
            <person name="Kuo A."/>
            <person name="Henrissat B."/>
            <person name="Lipzen A."/>
            <person name="Tritt A."/>
            <person name="Yoshinaga Y."/>
            <person name="Zane M."/>
            <person name="Barry K."/>
            <person name="Grigoriev I.V."/>
            <person name="Spatafora J.W."/>
            <person name="Aimea M.C."/>
        </authorList>
    </citation>
    <scope>NUCLEOTIDE SEQUENCE [LARGE SCALE GENOMIC DNA]</scope>
    <source>
        <strain evidence="12 13">UBC 951</strain>
    </source>
</reference>
<dbReference type="FunFam" id="3.30.420.10:FF:000028">
    <property type="entry name" value="PAN2-PAN3 deadenylation complex catalytic subunit PAN2"/>
    <property type="match status" value="1"/>
</dbReference>
<dbReference type="FunCoup" id="A0A066VI21">
    <property type="interactions" value="332"/>
</dbReference>
<evidence type="ECO:0000256" key="9">
    <source>
        <dbReference type="HAMAP-Rule" id="MF_03182"/>
    </source>
</evidence>
<name>A0A066VI21_TILAU</name>
<dbReference type="InterPro" id="IPR015943">
    <property type="entry name" value="WD40/YVTN_repeat-like_dom_sf"/>
</dbReference>
<dbReference type="InterPro" id="IPR028889">
    <property type="entry name" value="USP"/>
</dbReference>
<dbReference type="InParanoid" id="A0A066VI21"/>
<evidence type="ECO:0000256" key="2">
    <source>
        <dbReference type="ARBA" id="ARBA00022490"/>
    </source>
</evidence>
<dbReference type="SUPFAM" id="SSF53098">
    <property type="entry name" value="Ribonuclease H-like"/>
    <property type="match status" value="1"/>
</dbReference>
<evidence type="ECO:0000256" key="3">
    <source>
        <dbReference type="ARBA" id="ARBA00022574"/>
    </source>
</evidence>
<evidence type="ECO:0000256" key="7">
    <source>
        <dbReference type="ARBA" id="ARBA00022801"/>
    </source>
</evidence>
<comment type="domain">
    <text evidence="9">Contains a pseudo-UCH domain. This ubiquitin C-terminal hydrolase (UCH)-like or ubiquitin specific protease (USP)-like domain is predicted to be catalytically inactive because it lacks the active site catalytic triad characteristic of thiol proteases, with residues at the equivalent structural positions that are incompatible with catalysis, and it cannot bind ubiquitin. It functions as a structural scaffold for intra- and intermolecular interactions in the complex.</text>
</comment>
<accession>A0A066VI21</accession>
<dbReference type="Pfam" id="PF13423">
    <property type="entry name" value="UCH_1"/>
    <property type="match status" value="1"/>
</dbReference>
<comment type="activity regulation">
    <text evidence="9">Positively regulated by the regulatory subunit PAN3.</text>
</comment>
<dbReference type="SUPFAM" id="SSF54001">
    <property type="entry name" value="Cysteine proteinases"/>
    <property type="match status" value="1"/>
</dbReference>
<dbReference type="InterPro" id="IPR028881">
    <property type="entry name" value="PAN2_UCH_dom"/>
</dbReference>
<feature type="domain" description="USP" evidence="11">
    <location>
        <begin position="521"/>
        <end position="874"/>
    </location>
</feature>
<dbReference type="SMART" id="SM00479">
    <property type="entry name" value="EXOIII"/>
    <property type="match status" value="1"/>
</dbReference>
<evidence type="ECO:0000313" key="12">
    <source>
        <dbReference type="EMBL" id="KDN41342.1"/>
    </source>
</evidence>
<evidence type="ECO:0000256" key="10">
    <source>
        <dbReference type="PROSITE-ProRule" id="PRU00221"/>
    </source>
</evidence>
<dbReference type="GO" id="GO:0046872">
    <property type="term" value="F:metal ion binding"/>
    <property type="evidence" value="ECO:0007669"/>
    <property type="project" value="UniProtKB-KW"/>
</dbReference>
<organism evidence="12 13">
    <name type="scientific">Tilletiaria anomala (strain ATCC 24038 / CBS 436.72 / UBC 951)</name>
    <dbReference type="NCBI Taxonomy" id="1037660"/>
    <lineage>
        <taxon>Eukaryota</taxon>
        <taxon>Fungi</taxon>
        <taxon>Dikarya</taxon>
        <taxon>Basidiomycota</taxon>
        <taxon>Ustilaginomycotina</taxon>
        <taxon>Exobasidiomycetes</taxon>
        <taxon>Georgefischeriales</taxon>
        <taxon>Tilletiariaceae</taxon>
        <taxon>Tilletiaria</taxon>
    </lineage>
</organism>
<dbReference type="Gene3D" id="2.130.10.10">
    <property type="entry name" value="YVTN repeat-like/Quinoprotein amine dehydrogenase"/>
    <property type="match status" value="1"/>
</dbReference>
<dbReference type="EC" id="3.1.13.4" evidence="9"/>
<dbReference type="GO" id="GO:0000289">
    <property type="term" value="P:nuclear-transcribed mRNA poly(A) tail shortening"/>
    <property type="evidence" value="ECO:0007669"/>
    <property type="project" value="UniProtKB-UniRule"/>
</dbReference>
<comment type="domain">
    <text evidence="9">The linker, or PAN3 interaction domain (PID), between the WD40 repeats and the pseudo-UCH domain mediates interaction with PAN3.</text>
</comment>
<dbReference type="InterPro" id="IPR036397">
    <property type="entry name" value="RNaseH_sf"/>
</dbReference>
<keyword evidence="8 9" id="KW-0269">Exonuclease</keyword>
<dbReference type="HOGENOM" id="CLU_002369_1_0_1"/>
<keyword evidence="4 9" id="KW-0507">mRNA processing</keyword>
<protein>
    <recommendedName>
        <fullName evidence="9">PAN2-PAN3 deadenylation complex catalytic subunit PAN2</fullName>
        <ecNumber evidence="9">3.1.13.4</ecNumber>
    </recommendedName>
    <alternativeName>
        <fullName evidence="9">PAB1P-dependent poly(A)-specific ribonuclease</fullName>
    </alternativeName>
    <alternativeName>
        <fullName evidence="9">Poly(A)-nuclease deadenylation complex subunit 2</fullName>
        <shortName evidence="9">PAN deadenylation complex subunit 2</shortName>
    </alternativeName>
</protein>
<keyword evidence="5 9" id="KW-0540">Nuclease</keyword>
<dbReference type="AlphaFoldDB" id="A0A066VI21"/>
<evidence type="ECO:0000256" key="1">
    <source>
        <dbReference type="ARBA" id="ARBA00004496"/>
    </source>
</evidence>
<dbReference type="PROSITE" id="PS50082">
    <property type="entry name" value="WD_REPEATS_2"/>
    <property type="match status" value="1"/>
</dbReference>
<feature type="binding site" evidence="9">
    <location>
        <position position="1095"/>
    </location>
    <ligand>
        <name>a divalent metal cation</name>
        <dbReference type="ChEBI" id="CHEBI:60240"/>
        <note>catalytic</note>
    </ligand>
</feature>
<dbReference type="OMA" id="TQELLWT"/>
<dbReference type="InterPro" id="IPR050785">
    <property type="entry name" value="PAN2-PAN3_catalytic_subunit"/>
</dbReference>
<sequence>MTDWAECNHVLANNSPPGVLGSVTALAFDRYSELLWVGSASGQLSAHYSADLQRYTSFAAHGTLATPSPLKALLLDERLVYSTGESGLHAASRRGLTRWSAPAKSHAPTLTLSGMTASPLAASSDLIAGGLSQQLSHTGTPGPDDVLLVVNKNSGSVVRTVASDAPILHLRKSSRLVCAGTSGGHIQLRDPRSLAIEHRLHAHPGGLIDIAAEGNLIYSIGWTVRLGHPVAEPLVKVHDLRTMRALVPIPFAASGGPAMLTVHPKLASTVIVAAPQGQFQIVDTGNPGEGMFYQMNTRSYATCMDMSPSGDFLAFGEGDGSVRLWSSSPDPSPLRFNMYDSDPPEAADAPEAAEPVNWTPAMPLSSIGLPYYKEPLLSYLNYDNYGLDSSALLRPTPKLDSAVLATMRVVDGLGYAPLPKQLRGQRNLVKTPARGKDRRRIGAPLFRSEQEREAARRAAAGIVDSPAVTAGADAPSSPSATTLTGEGVSSMPSYYRLQTIQYSKFGIEDFDFGFYNKTPFSGLETHIQNSYANAYLQALHYLAPLRTLAQSHITQECEREHCLLCEAGFLFRMLTDAKGANCQATNFLRAFGNIPRSASLGLLDKDESPGSDQAYANLVQSLNRFVLDSFVSEAVWGSTSDGRQNLVRRAIGIDAVTKTSCGSCGVASERESKSHVVDLIYPRKALSNETALPSDFASVLKESLTRPTTSKTMCRSCKATNVILKSRRVFLDESKLPVVLSINAAVHTEDQLQHWLSPSRRKGGEQRPYLPAQVEFGLHGDDLTVRGIWDESEAAAAGSIRYVLRSLIVQIQDDKDAPHLVALERVPDSEREQAEGKGPWYLFNDFLVRNISDMEARSFNGPWKVPAVLFFERADAATALDLSSLPLRIPPSILCQDINISKHRDPARSRHKVLSATETLSAGTMIAIDSEFVALSQEETEVRSDGTRSLIRPTRSSLARVSVVRGQGEKADVPFIDDHIYTREQVVDYLTQFSGIVHGDLDPETSRHTLVPLKTAYKKLRLLVDLGCVFIGHGLSKDFRIINIHVPASQVVDTVDLFHSASHPRKLSLKFLSWFLLKRDIQSGTSEEGHDSIEDASAALQLYELYENFKRDNRLDDVMEDLYEEGRRMVSIAVIAGTLQRSGQADVFTVALMTELEAAPSPKSLAGCRPVYRRYRRAGRASHRRVGTGTSLAPARHLSGANCCLYYLQIKCLNAREGDMRDRAVRPKHP</sequence>
<evidence type="ECO:0000313" key="13">
    <source>
        <dbReference type="Proteomes" id="UP000027361"/>
    </source>
</evidence>
<dbReference type="InterPro" id="IPR038765">
    <property type="entry name" value="Papain-like_cys_pep_sf"/>
</dbReference>
<feature type="binding site" evidence="9">
    <location>
        <position position="931"/>
    </location>
    <ligand>
        <name>a divalent metal cation</name>
        <dbReference type="ChEBI" id="CHEBI:60240"/>
        <note>catalytic</note>
    </ligand>
</feature>
<comment type="subcellular location">
    <subcellularLocation>
        <location evidence="1 9">Cytoplasm</location>
    </subcellularLocation>
</comment>
<dbReference type="GO" id="GO:0003676">
    <property type="term" value="F:nucleic acid binding"/>
    <property type="evidence" value="ECO:0007669"/>
    <property type="project" value="InterPro"/>
</dbReference>
<dbReference type="Pfam" id="PF20770">
    <property type="entry name" value="PAN2_N"/>
    <property type="match status" value="1"/>
</dbReference>
<comment type="function">
    <text evidence="9">Catalytic subunit of the poly(A)-nuclease (PAN) deadenylation complex, one of two cytoplasmic mRNA deadenylases involved in mRNA turnover. PAN specifically shortens poly(A) tails of RNA and the activity is stimulated by poly(A)-binding protein PAB1. PAN deadenylation is followed by rapid degradation of the shortened mRNA tails by the CCR4-NOT complex. Deadenylated mRNAs are then degraded by two alternative mechanisms, namely exosome-mediated 3'-5' exonucleolytic degradation, or deadenlyation-dependent mRNA decaping and subsequent 5'-3' exonucleolytic degradation by XRN1. May also be involved in post-transcriptional maturation of mRNA poly(A) tails.</text>
</comment>
<evidence type="ECO:0000256" key="8">
    <source>
        <dbReference type="ARBA" id="ARBA00022839"/>
    </source>
</evidence>
<gene>
    <name evidence="9" type="primary">PAN2</name>
    <name evidence="12" type="ORF">K437DRAFT_226828</name>
</gene>
<comment type="cofactor">
    <cofactor evidence="9">
        <name>a divalent metal cation</name>
        <dbReference type="ChEBI" id="CHEBI:60240"/>
    </cofactor>
    <text evidence="9">Binds 2 metal cations per subunit in the catalytic exonuclease domain.</text>
</comment>
<dbReference type="PANTHER" id="PTHR15728:SF0">
    <property type="entry name" value="PAN2-PAN3 DEADENYLATION COMPLEX CATALYTIC SUBUNIT PAN2"/>
    <property type="match status" value="1"/>
</dbReference>
<comment type="catalytic activity">
    <reaction evidence="9">
        <text>Exonucleolytic cleavage of poly(A) to 5'-AMP.</text>
        <dbReference type="EC" id="3.1.13.4"/>
    </reaction>
</comment>
<keyword evidence="2 9" id="KW-0963">Cytoplasm</keyword>
<comment type="caution">
    <text evidence="12">The sequence shown here is derived from an EMBL/GenBank/DDBJ whole genome shotgun (WGS) entry which is preliminary data.</text>
</comment>
<dbReference type="InterPro" id="IPR048841">
    <property type="entry name" value="PAN2_N"/>
</dbReference>
<dbReference type="PROSITE" id="PS50235">
    <property type="entry name" value="USP_3"/>
    <property type="match status" value="1"/>
</dbReference>
<proteinExistence type="inferred from homology"/>
<dbReference type="GeneID" id="25262593"/>
<dbReference type="InterPro" id="IPR012337">
    <property type="entry name" value="RNaseH-like_sf"/>
</dbReference>
<dbReference type="Pfam" id="PF00929">
    <property type="entry name" value="RNase_T"/>
    <property type="match status" value="1"/>
</dbReference>
<evidence type="ECO:0000256" key="6">
    <source>
        <dbReference type="ARBA" id="ARBA00022723"/>
    </source>
</evidence>
<dbReference type="InterPro" id="IPR030843">
    <property type="entry name" value="PAN2"/>
</dbReference>
<dbReference type="GO" id="GO:0006397">
    <property type="term" value="P:mRNA processing"/>
    <property type="evidence" value="ECO:0007669"/>
    <property type="project" value="UniProtKB-KW"/>
</dbReference>
<dbReference type="RefSeq" id="XP_013241697.1">
    <property type="nucleotide sequence ID" value="XM_013386243.1"/>
</dbReference>
<keyword evidence="6 9" id="KW-0479">Metal-binding</keyword>
<comment type="caution">
    <text evidence="9">Lacks conserved residue(s) required for the propagation of feature annotation.</text>
</comment>
<evidence type="ECO:0000256" key="4">
    <source>
        <dbReference type="ARBA" id="ARBA00022664"/>
    </source>
</evidence>
<dbReference type="GO" id="GO:0000932">
    <property type="term" value="C:P-body"/>
    <property type="evidence" value="ECO:0007669"/>
    <property type="project" value="TreeGrafter"/>
</dbReference>
<dbReference type="PANTHER" id="PTHR15728">
    <property type="entry name" value="DEADENYLATION COMPLEX CATALYTIC SUBUNIT PAN2"/>
    <property type="match status" value="1"/>
</dbReference>